<reference evidence="2 3" key="1">
    <citation type="submission" date="2020-08" db="EMBL/GenBank/DDBJ databases">
        <title>Plant Genome Project.</title>
        <authorList>
            <person name="Zhang R.-G."/>
        </authorList>
    </citation>
    <scope>NUCLEOTIDE SEQUENCE [LARGE SCALE GENOMIC DNA]</scope>
    <source>
        <tissue evidence="2">Rhizome</tissue>
    </source>
</reference>
<protein>
    <submittedName>
        <fullName evidence="2">Uncharacterized protein</fullName>
    </submittedName>
</protein>
<feature type="compositionally biased region" description="Polar residues" evidence="1">
    <location>
        <begin position="108"/>
        <end position="121"/>
    </location>
</feature>
<evidence type="ECO:0000256" key="1">
    <source>
        <dbReference type="SAM" id="MobiDB-lite"/>
    </source>
</evidence>
<organism evidence="2 3">
    <name type="scientific">Zingiber officinale</name>
    <name type="common">Ginger</name>
    <name type="synonym">Amomum zingiber</name>
    <dbReference type="NCBI Taxonomy" id="94328"/>
    <lineage>
        <taxon>Eukaryota</taxon>
        <taxon>Viridiplantae</taxon>
        <taxon>Streptophyta</taxon>
        <taxon>Embryophyta</taxon>
        <taxon>Tracheophyta</taxon>
        <taxon>Spermatophyta</taxon>
        <taxon>Magnoliopsida</taxon>
        <taxon>Liliopsida</taxon>
        <taxon>Zingiberales</taxon>
        <taxon>Zingiberaceae</taxon>
        <taxon>Zingiber</taxon>
    </lineage>
</organism>
<dbReference type="EMBL" id="JACMSC010000005">
    <property type="protein sequence ID" value="KAG6522600.1"/>
    <property type="molecule type" value="Genomic_DNA"/>
</dbReference>
<feature type="region of interest" description="Disordered" evidence="1">
    <location>
        <begin position="99"/>
        <end position="173"/>
    </location>
</feature>
<accession>A0A8J5LTB1</accession>
<dbReference type="AlphaFoldDB" id="A0A8J5LTB1"/>
<evidence type="ECO:0000313" key="2">
    <source>
        <dbReference type="EMBL" id="KAG6522600.1"/>
    </source>
</evidence>
<proteinExistence type="predicted"/>
<evidence type="ECO:0000313" key="3">
    <source>
        <dbReference type="Proteomes" id="UP000734854"/>
    </source>
</evidence>
<dbReference type="Proteomes" id="UP000734854">
    <property type="component" value="Unassembled WGS sequence"/>
</dbReference>
<gene>
    <name evidence="2" type="ORF">ZIOFF_019744</name>
</gene>
<sequence length="316" mass="35716">MHLLSPNTHCICDHPHLTPLIVLRRLRYAKRTADGRTRWQTLAFPHVQLPRGGAHIIFSALPFASPNMREGGIPSLYWFSPIKYGETFQRLDGRLSAQIQTTSSTSSAPGSVSDNSLSETSHLVPRPPPYEIDPRYSLSQREGLVSRREKSMSHIPEDLHTLRRNGSSSAVETLGSVKKRNITESVEGCKITHIESEKNLSTKASGTGFLVMSSEDEDVCPTCLEVMNILQKIPKLWQSVLINFISAVYMNGWKEVTLVQFAERRWNSMRVHNEDLQSSNIGSDFRLKQTSSNLCSNMLRLLLFFSDMNEVQIHHL</sequence>
<feature type="compositionally biased region" description="Basic and acidic residues" evidence="1">
    <location>
        <begin position="144"/>
        <end position="161"/>
    </location>
</feature>
<keyword evidence="3" id="KW-1185">Reference proteome</keyword>
<comment type="caution">
    <text evidence="2">The sequence shown here is derived from an EMBL/GenBank/DDBJ whole genome shotgun (WGS) entry which is preliminary data.</text>
</comment>
<name>A0A8J5LTB1_ZINOF</name>